<proteinExistence type="predicted"/>
<dbReference type="GO" id="GO:0016787">
    <property type="term" value="F:hydrolase activity"/>
    <property type="evidence" value="ECO:0007669"/>
    <property type="project" value="UniProtKB-KW"/>
</dbReference>
<dbReference type="InterPro" id="IPR051044">
    <property type="entry name" value="MAG_DAG_Lipase"/>
</dbReference>
<dbReference type="Pfam" id="PF12146">
    <property type="entry name" value="Hydrolase_4"/>
    <property type="match status" value="1"/>
</dbReference>
<dbReference type="EMBL" id="RCHT01000027">
    <property type="protein sequence ID" value="RLL08926.1"/>
    <property type="molecule type" value="Genomic_DNA"/>
</dbReference>
<comment type="caution">
    <text evidence="2">The sequence shown here is derived from an EMBL/GenBank/DDBJ whole genome shotgun (WGS) entry which is preliminary data.</text>
</comment>
<dbReference type="InterPro" id="IPR022742">
    <property type="entry name" value="Hydrolase_4"/>
</dbReference>
<accession>A0A498CJX9</accession>
<gene>
    <name evidence="2" type="ORF">D4A47_11390</name>
</gene>
<evidence type="ECO:0000313" key="2">
    <source>
        <dbReference type="EMBL" id="RLL08926.1"/>
    </source>
</evidence>
<reference evidence="2 3" key="1">
    <citation type="submission" date="2018-10" db="EMBL/GenBank/DDBJ databases">
        <title>Anaerotruncus faecis sp. nov., isolated from human feces.</title>
        <authorList>
            <person name="Wang Y.-J."/>
        </authorList>
    </citation>
    <scope>NUCLEOTIDE SEQUENCE [LARGE SCALE GENOMIC DNA]</scope>
    <source>
        <strain evidence="2 3">22A2-44</strain>
    </source>
</reference>
<protein>
    <submittedName>
        <fullName evidence="2">Alpha/beta fold hydrolase</fullName>
    </submittedName>
</protein>
<organism evidence="2 3">
    <name type="scientific">Anaerotruncus massiliensis</name>
    <name type="common">ex Liu et al. 2021</name>
    <dbReference type="NCBI Taxonomy" id="2321404"/>
    <lineage>
        <taxon>Bacteria</taxon>
        <taxon>Bacillati</taxon>
        <taxon>Bacillota</taxon>
        <taxon>Clostridia</taxon>
        <taxon>Eubacteriales</taxon>
        <taxon>Oscillospiraceae</taxon>
        <taxon>Anaerotruncus</taxon>
    </lineage>
</organism>
<dbReference type="InterPro" id="IPR029058">
    <property type="entry name" value="AB_hydrolase_fold"/>
</dbReference>
<dbReference type="RefSeq" id="WP_121587364.1">
    <property type="nucleotide sequence ID" value="NZ_RCHT01000027.1"/>
</dbReference>
<dbReference type="AlphaFoldDB" id="A0A498CJX9"/>
<dbReference type="SUPFAM" id="SSF53474">
    <property type="entry name" value="alpha/beta-Hydrolases"/>
    <property type="match status" value="1"/>
</dbReference>
<dbReference type="Proteomes" id="UP000276301">
    <property type="component" value="Unassembled WGS sequence"/>
</dbReference>
<sequence>MNITVRQIEFRSTNGTDTIFGWIYIPAGPVRAAVQISHGMVEHMGRYHEFMRWLAQQGYAACGVDHLGHGRSARDDGHLGYFAEQDGWKRLVDDQHKFNKIIRSEVPGAPVVLLGHSMGSFVARLYAAKYPRTIAGLVLCGTARAGVRVDFGRRLAARSIKKNGELYRDHDLQHLVFGRYNDRCVPAVTGYEWLSRNTALVERYADDPRCGYLLTVSGMADMFTLLKKCNEAACFAGVDRQTPIYIVAGTMDPVGEYGKGPTQVYDRYVKAGVADVELVLYEGARHEVLGEQGREQIWQELLGWLDDHFVPAPEEEEEPDDPET</sequence>
<evidence type="ECO:0000259" key="1">
    <source>
        <dbReference type="Pfam" id="PF12146"/>
    </source>
</evidence>
<feature type="domain" description="Serine aminopeptidase S33" evidence="1">
    <location>
        <begin position="29"/>
        <end position="292"/>
    </location>
</feature>
<keyword evidence="2" id="KW-0378">Hydrolase</keyword>
<dbReference type="PANTHER" id="PTHR11614">
    <property type="entry name" value="PHOSPHOLIPASE-RELATED"/>
    <property type="match status" value="1"/>
</dbReference>
<keyword evidence="3" id="KW-1185">Reference proteome</keyword>
<name>A0A498CJX9_9FIRM</name>
<dbReference type="Gene3D" id="3.40.50.1820">
    <property type="entry name" value="alpha/beta hydrolase"/>
    <property type="match status" value="1"/>
</dbReference>
<evidence type="ECO:0000313" key="3">
    <source>
        <dbReference type="Proteomes" id="UP000276301"/>
    </source>
</evidence>